<dbReference type="EMBL" id="LCEW01000012">
    <property type="protein sequence ID" value="KKS80247.1"/>
    <property type="molecule type" value="Genomic_DNA"/>
</dbReference>
<gene>
    <name evidence="1" type="ORF">UV54_C0012G0008</name>
</gene>
<dbReference type="AlphaFoldDB" id="A0A0G1C3V4"/>
<accession>A0A0G1C3V4</accession>
<protein>
    <submittedName>
        <fullName evidence="1">Uncharacterized protein</fullName>
    </submittedName>
</protein>
<organism evidence="1">
    <name type="scientific">Candidatus Beckwithbacteria bacterium GW2011_GWA2_43_10</name>
    <dbReference type="NCBI Taxonomy" id="1618369"/>
    <lineage>
        <taxon>Bacteria</taxon>
        <taxon>Candidatus Beckwithiibacteriota</taxon>
    </lineage>
</organism>
<proteinExistence type="predicted"/>
<sequence>MTIYRGREGEFARPDGFAELTLPNQLGLVVYEDELWEETRGTLGRVNILAHYFNVGAEVLVGLGERDVLTYLDNLPGK</sequence>
<evidence type="ECO:0000313" key="1">
    <source>
        <dbReference type="EMBL" id="KKS80247.1"/>
    </source>
</evidence>
<comment type="caution">
    <text evidence="1">The sequence shown here is derived from an EMBL/GenBank/DDBJ whole genome shotgun (WGS) entry which is preliminary data.</text>
</comment>
<reference evidence="1" key="1">
    <citation type="journal article" date="2015" name="Nature">
        <title>rRNA introns, odd ribosomes, and small enigmatic genomes across a large radiation of phyla.</title>
        <authorList>
            <person name="Brown C.T."/>
            <person name="Hug L.A."/>
            <person name="Thomas B.C."/>
            <person name="Sharon I."/>
            <person name="Castelle C.J."/>
            <person name="Singh A."/>
            <person name="Wilkins M.J."/>
            <person name="Williams K.H."/>
            <person name="Banfield J.F."/>
        </authorList>
    </citation>
    <scope>NUCLEOTIDE SEQUENCE [LARGE SCALE GENOMIC DNA]</scope>
</reference>
<dbReference type="Proteomes" id="UP000034213">
    <property type="component" value="Unassembled WGS sequence"/>
</dbReference>
<name>A0A0G1C3V4_9BACT</name>